<keyword evidence="1 2" id="KW-0732">Signal</keyword>
<dbReference type="NCBIfam" id="NF037995">
    <property type="entry name" value="TRAP_S1"/>
    <property type="match status" value="1"/>
</dbReference>
<proteinExistence type="predicted"/>
<dbReference type="InterPro" id="IPR018389">
    <property type="entry name" value="DctP_fam"/>
</dbReference>
<name>A0A9X2BVU8_9PROT</name>
<dbReference type="GO" id="GO:0055085">
    <property type="term" value="P:transmembrane transport"/>
    <property type="evidence" value="ECO:0007669"/>
    <property type="project" value="InterPro"/>
</dbReference>
<dbReference type="RefSeq" id="WP_248666503.1">
    <property type="nucleotide sequence ID" value="NZ_JALPRX010000029.1"/>
</dbReference>
<dbReference type="SUPFAM" id="SSF53850">
    <property type="entry name" value="Periplasmic binding protein-like II"/>
    <property type="match status" value="1"/>
</dbReference>
<dbReference type="PANTHER" id="PTHR33376:SF15">
    <property type="entry name" value="BLL6794 PROTEIN"/>
    <property type="match status" value="1"/>
</dbReference>
<organism evidence="3 4">
    <name type="scientific">Roseomonas acroporae</name>
    <dbReference type="NCBI Taxonomy" id="2937791"/>
    <lineage>
        <taxon>Bacteria</taxon>
        <taxon>Pseudomonadati</taxon>
        <taxon>Pseudomonadota</taxon>
        <taxon>Alphaproteobacteria</taxon>
        <taxon>Acetobacterales</taxon>
        <taxon>Roseomonadaceae</taxon>
        <taxon>Roseomonas</taxon>
    </lineage>
</organism>
<dbReference type="CDD" id="cd13602">
    <property type="entry name" value="PBP2_TRAP_BpDctp6_7"/>
    <property type="match status" value="1"/>
</dbReference>
<gene>
    <name evidence="3" type="ORF">M0638_08310</name>
</gene>
<dbReference type="Pfam" id="PF03480">
    <property type="entry name" value="DctP"/>
    <property type="match status" value="1"/>
</dbReference>
<accession>A0A9X2BVU8</accession>
<dbReference type="AlphaFoldDB" id="A0A9X2BVU8"/>
<evidence type="ECO:0000313" key="4">
    <source>
        <dbReference type="Proteomes" id="UP001139516"/>
    </source>
</evidence>
<sequence>MLRHVIGGLAMLAAATLPALAQVPQSLVAGPRVNIVAVTQPLPTQPQFARVDVPYLRELLPQRSGGRIAVQLSTHAERNLGGSEIVRLVRSGQADIGGGTLSTISGDVPFLDGIDLAGLSPDMPMAKRIAEAILPQANQDLQRFGVRVLGIYPFPAQVIWCRAPFRSLADLRGRRIRTFGSSLTDFVTAIGGQPVSLGFPEVYSALERGVADCAVTGTGSGAAARWPEVTSHISDLPLSWALTGYLVNLAWWNRLDPPVRDFLEASFREIVDRQWELGAAATRDGLDCATGQAAGCHLHPLAARPIVEVRASDADRALVRETFQRTVLPNFVQRCGARCGEIYNQVIAPISGIRFGG</sequence>
<reference evidence="3" key="1">
    <citation type="submission" date="2022-04" db="EMBL/GenBank/DDBJ databases">
        <title>Roseomonas acroporae sp. nov., isolated from coral Acropora digitifera.</title>
        <authorList>
            <person name="Sun H."/>
        </authorList>
    </citation>
    <scope>NUCLEOTIDE SEQUENCE</scope>
    <source>
        <strain evidence="3">NAR14</strain>
    </source>
</reference>
<keyword evidence="4" id="KW-1185">Reference proteome</keyword>
<dbReference type="EMBL" id="JALPRX010000029">
    <property type="protein sequence ID" value="MCK8784379.1"/>
    <property type="molecule type" value="Genomic_DNA"/>
</dbReference>
<dbReference type="PANTHER" id="PTHR33376">
    <property type="match status" value="1"/>
</dbReference>
<dbReference type="InterPro" id="IPR038404">
    <property type="entry name" value="TRAP_DctP_sf"/>
</dbReference>
<feature type="chain" id="PRO_5040755072" evidence="2">
    <location>
        <begin position="22"/>
        <end position="357"/>
    </location>
</feature>
<protein>
    <submittedName>
        <fullName evidence="3">TRAP transporter substrate-binding protein</fullName>
    </submittedName>
</protein>
<evidence type="ECO:0000256" key="1">
    <source>
        <dbReference type="ARBA" id="ARBA00022729"/>
    </source>
</evidence>
<comment type="caution">
    <text evidence="3">The sequence shown here is derived from an EMBL/GenBank/DDBJ whole genome shotgun (WGS) entry which is preliminary data.</text>
</comment>
<dbReference type="Gene3D" id="3.40.190.170">
    <property type="entry name" value="Bacterial extracellular solute-binding protein, family 7"/>
    <property type="match status" value="1"/>
</dbReference>
<evidence type="ECO:0000256" key="2">
    <source>
        <dbReference type="SAM" id="SignalP"/>
    </source>
</evidence>
<feature type="signal peptide" evidence="2">
    <location>
        <begin position="1"/>
        <end position="21"/>
    </location>
</feature>
<dbReference type="Proteomes" id="UP001139516">
    <property type="component" value="Unassembled WGS sequence"/>
</dbReference>
<evidence type="ECO:0000313" key="3">
    <source>
        <dbReference type="EMBL" id="MCK8784379.1"/>
    </source>
</evidence>